<keyword evidence="1" id="KW-1133">Transmembrane helix</keyword>
<dbReference type="RefSeq" id="WP_215928050.1">
    <property type="nucleotide sequence ID" value="NZ_BAABCB010000007.1"/>
</dbReference>
<sequence>MKVFTLILSAIALALIIFNATKLNFEALFEGESQTALITITAAFCAIILLQILRISKKIEKLSKQR</sequence>
<accession>A0ABP8CPM0</accession>
<feature type="transmembrane region" description="Helical" evidence="1">
    <location>
        <begin position="36"/>
        <end position="56"/>
    </location>
</feature>
<proteinExistence type="predicted"/>
<dbReference type="EMBL" id="BAABCB010000007">
    <property type="protein sequence ID" value="GAA4241820.1"/>
    <property type="molecule type" value="Genomic_DNA"/>
</dbReference>
<keyword evidence="1" id="KW-0812">Transmembrane</keyword>
<evidence type="ECO:0000313" key="2">
    <source>
        <dbReference type="EMBL" id="GAA4241820.1"/>
    </source>
</evidence>
<reference evidence="3" key="1">
    <citation type="journal article" date="2019" name="Int. J. Syst. Evol. Microbiol.">
        <title>The Global Catalogue of Microorganisms (GCM) 10K type strain sequencing project: providing services to taxonomists for standard genome sequencing and annotation.</title>
        <authorList>
            <consortium name="The Broad Institute Genomics Platform"/>
            <consortium name="The Broad Institute Genome Sequencing Center for Infectious Disease"/>
            <person name="Wu L."/>
            <person name="Ma J."/>
        </authorList>
    </citation>
    <scope>NUCLEOTIDE SEQUENCE [LARGE SCALE GENOMIC DNA]</scope>
    <source>
        <strain evidence="3">JCM 17633</strain>
    </source>
</reference>
<keyword evidence="1" id="KW-0472">Membrane</keyword>
<name>A0ABP8CPM0_9FLAO</name>
<evidence type="ECO:0000256" key="1">
    <source>
        <dbReference type="SAM" id="Phobius"/>
    </source>
</evidence>
<protein>
    <submittedName>
        <fullName evidence="2">Uncharacterized protein</fullName>
    </submittedName>
</protein>
<evidence type="ECO:0000313" key="3">
    <source>
        <dbReference type="Proteomes" id="UP001501682"/>
    </source>
</evidence>
<keyword evidence="3" id="KW-1185">Reference proteome</keyword>
<organism evidence="2 3">
    <name type="scientific">Winogradskyella damuponensis</name>
    <dbReference type="NCBI Taxonomy" id="943939"/>
    <lineage>
        <taxon>Bacteria</taxon>
        <taxon>Pseudomonadati</taxon>
        <taxon>Bacteroidota</taxon>
        <taxon>Flavobacteriia</taxon>
        <taxon>Flavobacteriales</taxon>
        <taxon>Flavobacteriaceae</taxon>
        <taxon>Winogradskyella</taxon>
    </lineage>
</organism>
<gene>
    <name evidence="2" type="ORF">GCM10022292_09730</name>
</gene>
<dbReference type="Proteomes" id="UP001501682">
    <property type="component" value="Unassembled WGS sequence"/>
</dbReference>
<comment type="caution">
    <text evidence="2">The sequence shown here is derived from an EMBL/GenBank/DDBJ whole genome shotgun (WGS) entry which is preliminary data.</text>
</comment>